<dbReference type="InterPro" id="IPR006860">
    <property type="entry name" value="FecR"/>
</dbReference>
<comment type="caution">
    <text evidence="4">The sequence shown here is derived from an EMBL/GenBank/DDBJ whole genome shotgun (WGS) entry which is preliminary data.</text>
</comment>
<dbReference type="Gene3D" id="2.60.120.1440">
    <property type="match status" value="1"/>
</dbReference>
<organism evidence="4 6">
    <name type="scientific">Sphingomonas yabuuchiae</name>
    <dbReference type="NCBI Taxonomy" id="172044"/>
    <lineage>
        <taxon>Bacteria</taxon>
        <taxon>Pseudomonadati</taxon>
        <taxon>Pseudomonadota</taxon>
        <taxon>Alphaproteobacteria</taxon>
        <taxon>Sphingomonadales</taxon>
        <taxon>Sphingomonadaceae</taxon>
        <taxon>Sphingomonas</taxon>
    </lineage>
</organism>
<feature type="transmembrane region" description="Helical" evidence="1">
    <location>
        <begin position="78"/>
        <end position="99"/>
    </location>
</feature>
<evidence type="ECO:0000259" key="2">
    <source>
        <dbReference type="Pfam" id="PF04773"/>
    </source>
</evidence>
<dbReference type="InterPro" id="IPR012373">
    <property type="entry name" value="Ferrdict_sens_TM"/>
</dbReference>
<feature type="domain" description="FecR protein" evidence="2">
    <location>
        <begin position="108"/>
        <end position="197"/>
    </location>
</feature>
<keyword evidence="1" id="KW-0472">Membrane</keyword>
<sequence>MTGRQVDEQALEWAIRAADPHFEDWDGLTGWLEADPGNHDRYDDALTAMAEARDRVAAMPVQAEPVAANDERPVRHGFWRWGGSAVAAMLVAVVGVSVWNERSQPYAVETAPGEQRAVQLADGSEIVLAGGSRVTLDRADARVASVEHGEMLFRVRHDAAHPFRVTAGDTQMVDLGTVFDVTHDAGGTRIAVAEGAVMVAPDSAKLRLEPGQAVVARGGELRRQVATDVGGWREGRLTFDNAPLSDVARDLTRQLGRTVRVDPALAARPFSGTIDIRSLRDDPARLGRLLGVSVRADGKEWVLGDNR</sequence>
<evidence type="ECO:0000256" key="1">
    <source>
        <dbReference type="SAM" id="Phobius"/>
    </source>
</evidence>
<accession>A0AA41DA59</accession>
<reference evidence="3 5" key="1">
    <citation type="submission" date="2020-08" db="EMBL/GenBank/DDBJ databases">
        <title>Genomic Encyclopedia of Type Strains, Phase IV (KMG-IV): sequencing the most valuable type-strain genomes for metagenomic binning, comparative biology and taxonomic classification.</title>
        <authorList>
            <person name="Goeker M."/>
        </authorList>
    </citation>
    <scope>NUCLEOTIDE SEQUENCE [LARGE SCALE GENOMIC DNA]</scope>
    <source>
        <strain evidence="3 5">DSM 14562</strain>
    </source>
</reference>
<proteinExistence type="predicted"/>
<evidence type="ECO:0000313" key="4">
    <source>
        <dbReference type="EMBL" id="MBN3556903.1"/>
    </source>
</evidence>
<reference evidence="4" key="2">
    <citation type="submission" date="2021-01" db="EMBL/GenBank/DDBJ databases">
        <title>Genome Sequencing of Type Strains.</title>
        <authorList>
            <person name="Lemaire J.F."/>
            <person name="Inderbitzin P."/>
            <person name="Collins S.B."/>
            <person name="Wespe N."/>
            <person name="Knight-Connoni V."/>
        </authorList>
    </citation>
    <scope>NUCLEOTIDE SEQUENCE</scope>
    <source>
        <strain evidence="4">DSM 14562</strain>
    </source>
</reference>
<dbReference type="Gene3D" id="3.55.50.30">
    <property type="match status" value="1"/>
</dbReference>
<keyword evidence="5" id="KW-1185">Reference proteome</keyword>
<name>A0AA41DA59_9SPHN</name>
<dbReference type="EMBL" id="JACHNX010000030">
    <property type="protein sequence ID" value="MBB4611459.1"/>
    <property type="molecule type" value="Genomic_DNA"/>
</dbReference>
<gene>
    <name evidence="3" type="ORF">GGQ89_003706</name>
    <name evidence="4" type="ORF">JYA60_01460</name>
</gene>
<dbReference type="PIRSF" id="PIRSF018266">
    <property type="entry name" value="FecR"/>
    <property type="match status" value="1"/>
</dbReference>
<dbReference type="GO" id="GO:0016989">
    <property type="term" value="F:sigma factor antagonist activity"/>
    <property type="evidence" value="ECO:0007669"/>
    <property type="project" value="TreeGrafter"/>
</dbReference>
<evidence type="ECO:0000313" key="6">
    <source>
        <dbReference type="Proteomes" id="UP000704529"/>
    </source>
</evidence>
<dbReference type="PANTHER" id="PTHR30273:SF2">
    <property type="entry name" value="PROTEIN FECR"/>
    <property type="match status" value="1"/>
</dbReference>
<dbReference type="Proteomes" id="UP000584663">
    <property type="component" value="Unassembled WGS sequence"/>
</dbReference>
<dbReference type="AlphaFoldDB" id="A0AA41DA59"/>
<protein>
    <submittedName>
        <fullName evidence="4">FecR domain-containing protein</fullName>
    </submittedName>
    <submittedName>
        <fullName evidence="3">Transmembrane sensor</fullName>
    </submittedName>
</protein>
<dbReference type="Pfam" id="PF04773">
    <property type="entry name" value="FecR"/>
    <property type="match status" value="1"/>
</dbReference>
<dbReference type="RefSeq" id="WP_056436083.1">
    <property type="nucleotide sequence ID" value="NZ_JACHNX010000030.1"/>
</dbReference>
<keyword evidence="1" id="KW-1133">Transmembrane helix</keyword>
<evidence type="ECO:0000313" key="5">
    <source>
        <dbReference type="Proteomes" id="UP000584663"/>
    </source>
</evidence>
<dbReference type="PANTHER" id="PTHR30273">
    <property type="entry name" value="PERIPLASMIC SIGNAL SENSOR AND SIGMA FACTOR ACTIVATOR FECR-RELATED"/>
    <property type="match status" value="1"/>
</dbReference>
<dbReference type="Proteomes" id="UP000704529">
    <property type="component" value="Unassembled WGS sequence"/>
</dbReference>
<evidence type="ECO:0000313" key="3">
    <source>
        <dbReference type="EMBL" id="MBB4611459.1"/>
    </source>
</evidence>
<dbReference type="EMBL" id="JAFHKU010000089">
    <property type="protein sequence ID" value="MBN3556903.1"/>
    <property type="molecule type" value="Genomic_DNA"/>
</dbReference>
<keyword evidence="1 3" id="KW-0812">Transmembrane</keyword>